<dbReference type="OrthoDB" id="9802771at2"/>
<dbReference type="EMBL" id="SMRS01000004">
    <property type="protein sequence ID" value="KAA0875050.1"/>
    <property type="molecule type" value="Genomic_DNA"/>
</dbReference>
<keyword evidence="2" id="KW-0274">FAD</keyword>
<dbReference type="InterPro" id="IPR006311">
    <property type="entry name" value="TAT_signal"/>
</dbReference>
<feature type="chain" id="PRO_5023122386" evidence="3">
    <location>
        <begin position="31"/>
        <end position="447"/>
    </location>
</feature>
<dbReference type="PROSITE" id="PS51257">
    <property type="entry name" value="PROKAR_LIPOPROTEIN"/>
    <property type="match status" value="1"/>
</dbReference>
<accession>A0A5A9W2P8</accession>
<dbReference type="FunFam" id="3.50.50.60:FF:000234">
    <property type="entry name" value="Flavocytochrome C sulfide dehydrogenase"/>
    <property type="match status" value="1"/>
</dbReference>
<feature type="domain" description="Flavocytochrome c sulphide dehydrogenase flavin-binding" evidence="5">
    <location>
        <begin position="376"/>
        <end position="445"/>
    </location>
</feature>
<sequence>MSNSTKDFSVSRRRLLKGLGLASLIPVVSACDSKDSSATANLSAPSPTQAKAGRVLVIGGGFGGATAAKYIKRGNPAISVTLIEPNSTYYTCPFSNLVLAGERNLDSIGHNYNELKEVYGVEVIHALAEDIDGANQSVKLSNGQTLNYDRLLLSPGIDLRWNAIEGYDQAAAELAPHAWKAGEQTLLLRRQLEAMEDGGTFIMSIPADPFRCPPGPYERASLIAHYFKQHKPNSKILLLDAKDNFSKQGLFTSAWQELYGDMIEWVGLSNDGRVVRVDAANLEVETEFGSVYKASVLNVIPPQKAGFIADRAGVSNEGGWVPVNANTFESTQVQNIYVVGDATLAAPMPKSGFAANSQAKVAAAAIVASLAGITPPDPYWANTCYSLLNPDYGISVAGVYKAEEGQIISIPGSGGLSASDAPTSIRQAEAAYAVGWYEAITQDTWGS</sequence>
<keyword evidence="8" id="KW-1185">Reference proteome</keyword>
<dbReference type="Pfam" id="PF07992">
    <property type="entry name" value="Pyr_redox_2"/>
    <property type="match status" value="1"/>
</dbReference>
<evidence type="ECO:0000256" key="3">
    <source>
        <dbReference type="SAM" id="SignalP"/>
    </source>
</evidence>
<comment type="caution">
    <text evidence="7">The sequence shown here is derived from an EMBL/GenBank/DDBJ whole genome shotgun (WGS) entry which is preliminary data.</text>
</comment>
<dbReference type="Pfam" id="PF21706">
    <property type="entry name" value="FCSD_central"/>
    <property type="match status" value="1"/>
</dbReference>
<evidence type="ECO:0000256" key="2">
    <source>
        <dbReference type="ARBA" id="ARBA00022827"/>
    </source>
</evidence>
<dbReference type="InterPro" id="IPR023753">
    <property type="entry name" value="FAD/NAD-binding_dom"/>
</dbReference>
<dbReference type="RefSeq" id="WP_149390630.1">
    <property type="nucleotide sequence ID" value="NZ_SMRS01000004.1"/>
</dbReference>
<dbReference type="Pfam" id="PF09242">
    <property type="entry name" value="FCSD-flav_bind"/>
    <property type="match status" value="1"/>
</dbReference>
<evidence type="ECO:0000313" key="8">
    <source>
        <dbReference type="Proteomes" id="UP000325302"/>
    </source>
</evidence>
<dbReference type="InterPro" id="IPR037092">
    <property type="entry name" value="FlavoCytC_S_DH_flav-bd_sf"/>
</dbReference>
<dbReference type="InterPro" id="IPR016156">
    <property type="entry name" value="FAD/NAD-linked_Rdtase_dimer_sf"/>
</dbReference>
<name>A0A5A9W2P8_9GAMM</name>
<evidence type="ECO:0000259" key="6">
    <source>
        <dbReference type="Pfam" id="PF21706"/>
    </source>
</evidence>
<feature type="signal peptide" evidence="3">
    <location>
        <begin position="1"/>
        <end position="30"/>
    </location>
</feature>
<dbReference type="Gene3D" id="3.50.50.60">
    <property type="entry name" value="FAD/NAD(P)-binding domain"/>
    <property type="match status" value="2"/>
</dbReference>
<reference evidence="7 8" key="1">
    <citation type="submission" date="2019-03" db="EMBL/GenBank/DDBJ databases">
        <title>Nitrincola sp. nov. isolated from an Indian soda lake.</title>
        <authorList>
            <person name="Joshi A."/>
            <person name="Thite S.V."/>
            <person name="Joseph N."/>
            <person name="Dhotre D."/>
            <person name="Moorthy M."/>
            <person name="Shouche Y.S."/>
        </authorList>
    </citation>
    <scope>NUCLEOTIDE SEQUENCE [LARGE SCALE GENOMIC DNA]</scope>
    <source>
        <strain evidence="7 8">MEB193</strain>
    </source>
</reference>
<keyword evidence="1" id="KW-0285">Flavoprotein</keyword>
<dbReference type="InterPro" id="IPR052541">
    <property type="entry name" value="SQRD"/>
</dbReference>
<dbReference type="AlphaFoldDB" id="A0A5A9W2P8"/>
<dbReference type="GO" id="GO:0050660">
    <property type="term" value="F:flavin adenine dinucleotide binding"/>
    <property type="evidence" value="ECO:0007669"/>
    <property type="project" value="InterPro"/>
</dbReference>
<dbReference type="GO" id="GO:0016491">
    <property type="term" value="F:oxidoreductase activity"/>
    <property type="evidence" value="ECO:0007669"/>
    <property type="project" value="InterPro"/>
</dbReference>
<proteinExistence type="predicted"/>
<dbReference type="Proteomes" id="UP000325302">
    <property type="component" value="Unassembled WGS sequence"/>
</dbReference>
<dbReference type="PROSITE" id="PS51318">
    <property type="entry name" value="TAT"/>
    <property type="match status" value="1"/>
</dbReference>
<keyword evidence="3" id="KW-0732">Signal</keyword>
<dbReference type="InterPro" id="IPR036188">
    <property type="entry name" value="FAD/NAD-bd_sf"/>
</dbReference>
<evidence type="ECO:0000259" key="5">
    <source>
        <dbReference type="Pfam" id="PF09242"/>
    </source>
</evidence>
<evidence type="ECO:0000259" key="4">
    <source>
        <dbReference type="Pfam" id="PF07992"/>
    </source>
</evidence>
<dbReference type="InterPro" id="IPR049386">
    <property type="entry name" value="FCSD_central"/>
</dbReference>
<dbReference type="Gene3D" id="3.90.760.10">
    <property type="entry name" value="Flavocytochrome c sulphide dehydrogenase, flavin-binding domain"/>
    <property type="match status" value="1"/>
</dbReference>
<evidence type="ECO:0000256" key="1">
    <source>
        <dbReference type="ARBA" id="ARBA00022630"/>
    </source>
</evidence>
<feature type="domain" description="FAD/NAD(P)-binding" evidence="4">
    <location>
        <begin position="54"/>
        <end position="167"/>
    </location>
</feature>
<evidence type="ECO:0000313" key="7">
    <source>
        <dbReference type="EMBL" id="KAA0875050.1"/>
    </source>
</evidence>
<protein>
    <submittedName>
        <fullName evidence="7">Cytochrome C</fullName>
    </submittedName>
</protein>
<feature type="domain" description="Sulfide dehydrogenase [flavocytochrome c] flavoprotein chain central" evidence="6">
    <location>
        <begin position="185"/>
        <end position="301"/>
    </location>
</feature>
<dbReference type="PANTHER" id="PTHR43755">
    <property type="match status" value="1"/>
</dbReference>
<dbReference type="SUPFAM" id="SSF51905">
    <property type="entry name" value="FAD/NAD(P)-binding domain"/>
    <property type="match status" value="2"/>
</dbReference>
<gene>
    <name evidence="7" type="ORF">E1H14_06420</name>
</gene>
<dbReference type="InterPro" id="IPR015323">
    <property type="entry name" value="FlavoCytC_S_DH_flav-bd"/>
</dbReference>
<dbReference type="SUPFAM" id="SSF55424">
    <property type="entry name" value="FAD/NAD-linked reductases, dimerisation (C-terminal) domain"/>
    <property type="match status" value="1"/>
</dbReference>
<organism evidence="7 8">
    <name type="scientific">Nitrincola tapanii</name>
    <dbReference type="NCBI Taxonomy" id="1708751"/>
    <lineage>
        <taxon>Bacteria</taxon>
        <taxon>Pseudomonadati</taxon>
        <taxon>Pseudomonadota</taxon>
        <taxon>Gammaproteobacteria</taxon>
        <taxon>Oceanospirillales</taxon>
        <taxon>Oceanospirillaceae</taxon>
        <taxon>Nitrincola</taxon>
    </lineage>
</organism>
<dbReference type="PANTHER" id="PTHR43755:SF1">
    <property type="entry name" value="FAD-DEPENDENT PYRIDINE NUCLEOTIDE-DISULPHIDE OXIDOREDUCTASE"/>
    <property type="match status" value="1"/>
</dbReference>
<dbReference type="PRINTS" id="PR00368">
    <property type="entry name" value="FADPNR"/>
</dbReference>